<dbReference type="InterPro" id="IPR018114">
    <property type="entry name" value="TRYPSIN_HIS"/>
</dbReference>
<dbReference type="PRINTS" id="PR00722">
    <property type="entry name" value="CHYMOTRYPSIN"/>
</dbReference>
<dbReference type="PROSITE" id="PS50240">
    <property type="entry name" value="TRYPSIN_DOM"/>
    <property type="match status" value="1"/>
</dbReference>
<dbReference type="PROSITE" id="PS00134">
    <property type="entry name" value="TRYPSIN_HIS"/>
    <property type="match status" value="1"/>
</dbReference>
<dbReference type="SMART" id="SM00020">
    <property type="entry name" value="Tryp_SPc"/>
    <property type="match status" value="1"/>
</dbReference>
<dbReference type="PANTHER" id="PTHR24252:SF7">
    <property type="entry name" value="HYALIN"/>
    <property type="match status" value="1"/>
</dbReference>
<comment type="subcellular location">
    <subcellularLocation>
        <location evidence="1">Secreted</location>
    </subcellularLocation>
</comment>
<dbReference type="InterPro" id="IPR001254">
    <property type="entry name" value="Trypsin_dom"/>
</dbReference>
<feature type="chain" id="PRO_5042969105" evidence="4">
    <location>
        <begin position="21"/>
        <end position="267"/>
    </location>
</feature>
<gene>
    <name evidence="6" type="primary">PRSS2_3</name>
    <name evidence="6" type="ORF">SK128_019101</name>
</gene>
<dbReference type="GO" id="GO:0016485">
    <property type="term" value="P:protein processing"/>
    <property type="evidence" value="ECO:0007669"/>
    <property type="project" value="UniProtKB-ARBA"/>
</dbReference>
<evidence type="ECO:0000256" key="1">
    <source>
        <dbReference type="ARBA" id="ARBA00004613"/>
    </source>
</evidence>
<dbReference type="GO" id="GO:0004252">
    <property type="term" value="F:serine-type endopeptidase activity"/>
    <property type="evidence" value="ECO:0007669"/>
    <property type="project" value="InterPro"/>
</dbReference>
<evidence type="ECO:0000313" key="6">
    <source>
        <dbReference type="EMBL" id="KAK7068146.1"/>
    </source>
</evidence>
<accession>A0AAN8WLD4</accession>
<dbReference type="GO" id="GO:0005576">
    <property type="term" value="C:extracellular region"/>
    <property type="evidence" value="ECO:0007669"/>
    <property type="project" value="UniProtKB-SubCell"/>
</dbReference>
<keyword evidence="4" id="KW-0732">Signal</keyword>
<organism evidence="6 7">
    <name type="scientific">Halocaridina rubra</name>
    <name type="common">Hawaiian red shrimp</name>
    <dbReference type="NCBI Taxonomy" id="373956"/>
    <lineage>
        <taxon>Eukaryota</taxon>
        <taxon>Metazoa</taxon>
        <taxon>Ecdysozoa</taxon>
        <taxon>Arthropoda</taxon>
        <taxon>Crustacea</taxon>
        <taxon>Multicrustacea</taxon>
        <taxon>Malacostraca</taxon>
        <taxon>Eumalacostraca</taxon>
        <taxon>Eucarida</taxon>
        <taxon>Decapoda</taxon>
        <taxon>Pleocyemata</taxon>
        <taxon>Caridea</taxon>
        <taxon>Atyoidea</taxon>
        <taxon>Atyidae</taxon>
        <taxon>Halocaridina</taxon>
    </lineage>
</organism>
<comment type="caution">
    <text evidence="6">The sequence shown here is derived from an EMBL/GenBank/DDBJ whole genome shotgun (WGS) entry which is preliminary data.</text>
</comment>
<dbReference type="InterPro" id="IPR001314">
    <property type="entry name" value="Peptidase_S1A"/>
</dbReference>
<proteinExistence type="predicted"/>
<dbReference type="CDD" id="cd00190">
    <property type="entry name" value="Tryp_SPc"/>
    <property type="match status" value="1"/>
</dbReference>
<dbReference type="Proteomes" id="UP001381693">
    <property type="component" value="Unassembled WGS sequence"/>
</dbReference>
<name>A0AAN8WLD4_HALRR</name>
<reference evidence="6 7" key="1">
    <citation type="submission" date="2023-11" db="EMBL/GenBank/DDBJ databases">
        <title>Halocaridina rubra genome assembly.</title>
        <authorList>
            <person name="Smith C."/>
        </authorList>
    </citation>
    <scope>NUCLEOTIDE SEQUENCE [LARGE SCALE GENOMIC DNA]</scope>
    <source>
        <strain evidence="6">EP-1</strain>
        <tissue evidence="6">Whole</tissue>
    </source>
</reference>
<keyword evidence="7" id="KW-1185">Reference proteome</keyword>
<dbReference type="Pfam" id="PF00089">
    <property type="entry name" value="Trypsin"/>
    <property type="match status" value="1"/>
</dbReference>
<evidence type="ECO:0000256" key="3">
    <source>
        <dbReference type="ARBA" id="ARBA00023157"/>
    </source>
</evidence>
<dbReference type="EMBL" id="JAXCGZ010017411">
    <property type="protein sequence ID" value="KAK7068146.1"/>
    <property type="molecule type" value="Genomic_DNA"/>
</dbReference>
<evidence type="ECO:0000256" key="4">
    <source>
        <dbReference type="SAM" id="SignalP"/>
    </source>
</evidence>
<dbReference type="Gene3D" id="2.40.10.10">
    <property type="entry name" value="Trypsin-like serine proteases"/>
    <property type="match status" value="1"/>
</dbReference>
<evidence type="ECO:0000256" key="2">
    <source>
        <dbReference type="ARBA" id="ARBA00022525"/>
    </source>
</evidence>
<feature type="signal peptide" evidence="4">
    <location>
        <begin position="1"/>
        <end position="20"/>
    </location>
</feature>
<dbReference type="InterPro" id="IPR043504">
    <property type="entry name" value="Peptidase_S1_PA_chymotrypsin"/>
</dbReference>
<evidence type="ECO:0000259" key="5">
    <source>
        <dbReference type="PROSITE" id="PS50240"/>
    </source>
</evidence>
<dbReference type="SUPFAM" id="SSF50494">
    <property type="entry name" value="Trypsin-like serine proteases"/>
    <property type="match status" value="1"/>
</dbReference>
<feature type="domain" description="Peptidase S1" evidence="5">
    <location>
        <begin position="37"/>
        <end position="266"/>
    </location>
</feature>
<keyword evidence="2" id="KW-0964">Secreted</keyword>
<sequence>MRAYIICLLLALIAWNSAFGMSTRRRLPHFQSNHKKIIGGESANPGEFPYQVSVQHKGILGQFHICGGSILNPSYILTAAHCIANVDPDTIYIVAGVNSLTDDSGTRQEIKAKSIVIHDLYNDVTNDNDIALIKLEVTLELNDYVLAVDLPEEAVSEGTDCTMTGWGALSETGDITDILQKVVIPVISRTLCKIIYGDGAVSDGMICAGLLEGGADACYGDRGGPLQCQGLIQGISSWGYGCAEPSYPGVYTKVANYVEWIGQFIDN</sequence>
<dbReference type="AlphaFoldDB" id="A0AAN8WLD4"/>
<dbReference type="FunFam" id="2.40.10.10:FF:000047">
    <property type="entry name" value="Trypsin eta"/>
    <property type="match status" value="1"/>
</dbReference>
<dbReference type="PANTHER" id="PTHR24252">
    <property type="entry name" value="ACROSIN-RELATED"/>
    <property type="match status" value="1"/>
</dbReference>
<evidence type="ECO:0000313" key="7">
    <source>
        <dbReference type="Proteomes" id="UP001381693"/>
    </source>
</evidence>
<protein>
    <submittedName>
        <fullName evidence="6">Trypsin-2</fullName>
    </submittedName>
</protein>
<keyword evidence="3" id="KW-1015">Disulfide bond</keyword>
<dbReference type="InterPro" id="IPR009003">
    <property type="entry name" value="Peptidase_S1_PA"/>
</dbReference>